<feature type="compositionally biased region" description="Low complexity" evidence="1">
    <location>
        <begin position="42"/>
        <end position="53"/>
    </location>
</feature>
<reference evidence="2" key="1">
    <citation type="submission" date="2023-07" db="EMBL/GenBank/DDBJ databases">
        <title>draft genome sequence of fig (Ficus carica).</title>
        <authorList>
            <person name="Takahashi T."/>
            <person name="Nishimura K."/>
        </authorList>
    </citation>
    <scope>NUCLEOTIDE SEQUENCE</scope>
</reference>
<comment type="caution">
    <text evidence="2">The sequence shown here is derived from an EMBL/GenBank/DDBJ whole genome shotgun (WGS) entry which is preliminary data.</text>
</comment>
<organism evidence="2 3">
    <name type="scientific">Ficus carica</name>
    <name type="common">Common fig</name>
    <dbReference type="NCBI Taxonomy" id="3494"/>
    <lineage>
        <taxon>Eukaryota</taxon>
        <taxon>Viridiplantae</taxon>
        <taxon>Streptophyta</taxon>
        <taxon>Embryophyta</taxon>
        <taxon>Tracheophyta</taxon>
        <taxon>Spermatophyta</taxon>
        <taxon>Magnoliopsida</taxon>
        <taxon>eudicotyledons</taxon>
        <taxon>Gunneridae</taxon>
        <taxon>Pentapetalae</taxon>
        <taxon>rosids</taxon>
        <taxon>fabids</taxon>
        <taxon>Rosales</taxon>
        <taxon>Moraceae</taxon>
        <taxon>Ficeae</taxon>
        <taxon>Ficus</taxon>
    </lineage>
</organism>
<keyword evidence="3" id="KW-1185">Reference proteome</keyword>
<evidence type="ECO:0000313" key="2">
    <source>
        <dbReference type="EMBL" id="GMN56341.1"/>
    </source>
</evidence>
<sequence>MSRIAHELGWLLSPTFTIPHEQEEAKGKQTLFPNQVSNSYSNLPKPNNIPKPKSVTKPISHTRSNCHKPNQISEPNNYSHMNSNSYFQQKPTLPKNQTTTLSDMMKFVSAWFEFEENKNSSYDILEDRITTCGNNDQEDLVEHFNVIDLKIWRGSNLSCSTYLLEYLGLRALRPRDQGIVNGEYFWYLQHPVGRLFWCLCGFGMSYGETSLSGSTIPHKTNKIILFVNFSKLPSFLISASYVACYKIFLSMCFSRTRDQERLDFEAKNLQTYVKDKSLLISERGALADKISPGVLKSMVTLTDKKR</sequence>
<feature type="compositionally biased region" description="Polar residues" evidence="1">
    <location>
        <begin position="57"/>
        <end position="94"/>
    </location>
</feature>
<proteinExistence type="predicted"/>
<evidence type="ECO:0000256" key="1">
    <source>
        <dbReference type="SAM" id="MobiDB-lite"/>
    </source>
</evidence>
<name>A0AA88AYU8_FICCA</name>
<protein>
    <submittedName>
        <fullName evidence="2">Uncharacterized protein</fullName>
    </submittedName>
</protein>
<feature type="region of interest" description="Disordered" evidence="1">
    <location>
        <begin position="34"/>
        <end position="94"/>
    </location>
</feature>
<dbReference type="Proteomes" id="UP001187192">
    <property type="component" value="Unassembled WGS sequence"/>
</dbReference>
<gene>
    <name evidence="2" type="ORF">TIFTF001_025462</name>
</gene>
<dbReference type="AlphaFoldDB" id="A0AA88AYU8"/>
<evidence type="ECO:0000313" key="3">
    <source>
        <dbReference type="Proteomes" id="UP001187192"/>
    </source>
</evidence>
<dbReference type="EMBL" id="BTGU01000063">
    <property type="protein sequence ID" value="GMN56341.1"/>
    <property type="molecule type" value="Genomic_DNA"/>
</dbReference>
<accession>A0AA88AYU8</accession>